<accession>A0AAU8JUN4</accession>
<evidence type="ECO:0000313" key="2">
    <source>
        <dbReference type="EMBL" id="XCM78845.1"/>
    </source>
</evidence>
<dbReference type="KEGG" id="kcm:ABWK59_07810"/>
<evidence type="ECO:0008006" key="3">
    <source>
        <dbReference type="Google" id="ProtNLM"/>
    </source>
</evidence>
<name>A0AAU8JUN4_9ACTN</name>
<dbReference type="RefSeq" id="WP_354639053.1">
    <property type="nucleotide sequence ID" value="NZ_CP159872.1"/>
</dbReference>
<sequence length="247" mass="26106">MLVTTPHQDHSATDLPRTGPATEPAAELALLRGDFEVHLTVGAEAADALAAWAEEHGVKFVHILLARGSAASQPMLTLRASGSYTEVLAETRRTARRLAADGFTVLRAKVESVPWAEGVPASDADAARFGAARYFEHHVKLLVPEGAATDGLAELAVRHAAHLSRNARRVRPDGVREQFVTQRCRLVGSETAAARLDALLADLTAAGHQVASAEREFVALDSDETLDAGWIDEVAAVAKVAAVSTAA</sequence>
<feature type="region of interest" description="Disordered" evidence="1">
    <location>
        <begin position="1"/>
        <end position="21"/>
    </location>
</feature>
<protein>
    <recommendedName>
        <fullName evidence="3">Ankyrin</fullName>
    </recommendedName>
</protein>
<dbReference type="AlphaFoldDB" id="A0AAU8JUN4"/>
<gene>
    <name evidence="2" type="ORF">ABWK59_07810</name>
</gene>
<proteinExistence type="predicted"/>
<reference evidence="2" key="1">
    <citation type="submission" date="2024-06" db="EMBL/GenBank/DDBJ databases">
        <title>The genome sequences of Kitasatospora sp. strain HUAS MG31.</title>
        <authorList>
            <person name="Mo P."/>
        </authorList>
    </citation>
    <scope>NUCLEOTIDE SEQUENCE</scope>
    <source>
        <strain evidence="2">HUAS MG31</strain>
    </source>
</reference>
<dbReference type="EMBL" id="CP159872">
    <property type="protein sequence ID" value="XCM78845.1"/>
    <property type="molecule type" value="Genomic_DNA"/>
</dbReference>
<organism evidence="2">
    <name type="scientific">Kitasatospora camelliae</name>
    <dbReference type="NCBI Taxonomy" id="3156397"/>
    <lineage>
        <taxon>Bacteria</taxon>
        <taxon>Bacillati</taxon>
        <taxon>Actinomycetota</taxon>
        <taxon>Actinomycetes</taxon>
        <taxon>Kitasatosporales</taxon>
        <taxon>Streptomycetaceae</taxon>
        <taxon>Kitasatospora</taxon>
    </lineage>
</organism>
<evidence type="ECO:0000256" key="1">
    <source>
        <dbReference type="SAM" id="MobiDB-lite"/>
    </source>
</evidence>